<keyword evidence="2" id="KW-0472">Membrane</keyword>
<keyword evidence="2" id="KW-1133">Transmembrane helix</keyword>
<accession>A0A3M7P981</accession>
<keyword evidence="5" id="KW-1185">Reference proteome</keyword>
<keyword evidence="2" id="KW-0812">Transmembrane</keyword>
<dbReference type="OrthoDB" id="10522545at2759"/>
<dbReference type="Proteomes" id="UP000276133">
    <property type="component" value="Unassembled WGS sequence"/>
</dbReference>
<comment type="caution">
    <text evidence="4">The sequence shown here is derived from an EMBL/GenBank/DDBJ whole genome shotgun (WGS) entry which is preliminary data.</text>
</comment>
<dbReference type="AlphaFoldDB" id="A0A3M7P981"/>
<feature type="compositionally biased region" description="Polar residues" evidence="1">
    <location>
        <begin position="50"/>
        <end position="66"/>
    </location>
</feature>
<keyword evidence="3" id="KW-0732">Signal</keyword>
<evidence type="ECO:0000256" key="1">
    <source>
        <dbReference type="SAM" id="MobiDB-lite"/>
    </source>
</evidence>
<dbReference type="EMBL" id="REGN01012354">
    <property type="protein sequence ID" value="RMZ95646.1"/>
    <property type="molecule type" value="Genomic_DNA"/>
</dbReference>
<feature type="transmembrane region" description="Helical" evidence="2">
    <location>
        <begin position="105"/>
        <end position="128"/>
    </location>
</feature>
<evidence type="ECO:0000256" key="2">
    <source>
        <dbReference type="SAM" id="Phobius"/>
    </source>
</evidence>
<evidence type="ECO:0000256" key="3">
    <source>
        <dbReference type="SAM" id="SignalP"/>
    </source>
</evidence>
<feature type="signal peptide" evidence="3">
    <location>
        <begin position="1"/>
        <end position="17"/>
    </location>
</feature>
<proteinExistence type="predicted"/>
<evidence type="ECO:0000313" key="5">
    <source>
        <dbReference type="Proteomes" id="UP000276133"/>
    </source>
</evidence>
<reference evidence="4 5" key="1">
    <citation type="journal article" date="2018" name="Sci. Rep.">
        <title>Genomic signatures of local adaptation to the degree of environmental predictability in rotifers.</title>
        <authorList>
            <person name="Franch-Gras L."/>
            <person name="Hahn C."/>
            <person name="Garcia-Roger E.M."/>
            <person name="Carmona M.J."/>
            <person name="Serra M."/>
            <person name="Gomez A."/>
        </authorList>
    </citation>
    <scope>NUCLEOTIDE SEQUENCE [LARGE SCALE GENOMIC DNA]</scope>
    <source>
        <strain evidence="4">HYR1</strain>
    </source>
</reference>
<sequence length="159" mass="18818">MKFEVFFLLNLLVLINGQDYFYDESLNPEQIKEMQLNKTRLEEEQRKKVSTTTEKVPEWFQNQNSDDPLNKFMKEKFDEYLKKFKKEQKEKLRSRYKASTIDHSFWSVVSLIAFFGTGTLISLIVIVVKSNQMSNVSKREKSTKIKADYSPVNQNEINV</sequence>
<evidence type="ECO:0000313" key="4">
    <source>
        <dbReference type="EMBL" id="RMZ95646.1"/>
    </source>
</evidence>
<feature type="chain" id="PRO_5018186097" evidence="3">
    <location>
        <begin position="18"/>
        <end position="159"/>
    </location>
</feature>
<feature type="region of interest" description="Disordered" evidence="1">
    <location>
        <begin position="42"/>
        <end position="66"/>
    </location>
</feature>
<organism evidence="4 5">
    <name type="scientific">Brachionus plicatilis</name>
    <name type="common">Marine rotifer</name>
    <name type="synonym">Brachionus muelleri</name>
    <dbReference type="NCBI Taxonomy" id="10195"/>
    <lineage>
        <taxon>Eukaryota</taxon>
        <taxon>Metazoa</taxon>
        <taxon>Spiralia</taxon>
        <taxon>Gnathifera</taxon>
        <taxon>Rotifera</taxon>
        <taxon>Eurotatoria</taxon>
        <taxon>Monogononta</taxon>
        <taxon>Pseudotrocha</taxon>
        <taxon>Ploima</taxon>
        <taxon>Brachionidae</taxon>
        <taxon>Brachionus</taxon>
    </lineage>
</organism>
<name>A0A3M7P981_BRAPC</name>
<gene>
    <name evidence="4" type="ORF">BpHYR1_006840</name>
</gene>
<protein>
    <submittedName>
        <fullName evidence="4">Uncharacterized protein</fullName>
    </submittedName>
</protein>